<evidence type="ECO:0000256" key="1">
    <source>
        <dbReference type="SAM" id="MobiDB-lite"/>
    </source>
</evidence>
<evidence type="ECO:0000313" key="4">
    <source>
        <dbReference type="EMBL" id="MBW6529781.1"/>
    </source>
</evidence>
<feature type="transmembrane region" description="Helical" evidence="2">
    <location>
        <begin position="20"/>
        <end position="45"/>
    </location>
</feature>
<proteinExistence type="predicted"/>
<dbReference type="InterPro" id="IPR050570">
    <property type="entry name" value="Cell_wall_metabolism_enzyme"/>
</dbReference>
<dbReference type="PANTHER" id="PTHR21666:SF270">
    <property type="entry name" value="MUREIN HYDROLASE ACTIVATOR ENVC"/>
    <property type="match status" value="1"/>
</dbReference>
<dbReference type="Pfam" id="PF01551">
    <property type="entry name" value="Peptidase_M23"/>
    <property type="match status" value="1"/>
</dbReference>
<dbReference type="InterPro" id="IPR016047">
    <property type="entry name" value="M23ase_b-sheet_dom"/>
</dbReference>
<keyword evidence="2" id="KW-1133">Transmembrane helix</keyword>
<dbReference type="InterPro" id="IPR011055">
    <property type="entry name" value="Dup_hybrid_motif"/>
</dbReference>
<evidence type="ECO:0000313" key="5">
    <source>
        <dbReference type="Proteomes" id="UP000759103"/>
    </source>
</evidence>
<protein>
    <submittedName>
        <fullName evidence="4">M23 family metallopeptidase</fullName>
    </submittedName>
</protein>
<accession>A0ABS7BJI3</accession>
<keyword evidence="2" id="KW-0472">Membrane</keyword>
<dbReference type="Gene3D" id="2.70.70.10">
    <property type="entry name" value="Glucose Permease (Domain IIA)"/>
    <property type="match status" value="1"/>
</dbReference>
<comment type="caution">
    <text evidence="4">The sequence shown here is derived from an EMBL/GenBank/DDBJ whole genome shotgun (WGS) entry which is preliminary data.</text>
</comment>
<name>A0ABS7BJI3_9SPHN</name>
<reference evidence="4 5" key="1">
    <citation type="submission" date="2021-07" db="EMBL/GenBank/DDBJ databases">
        <title>Sphingomonas sp.</title>
        <authorList>
            <person name="Feng G."/>
            <person name="Li J."/>
            <person name="Pan M."/>
        </authorList>
    </citation>
    <scope>NUCLEOTIDE SEQUENCE [LARGE SCALE GENOMIC DNA]</scope>
    <source>
        <strain evidence="4 5">RRHST34</strain>
    </source>
</reference>
<keyword evidence="5" id="KW-1185">Reference proteome</keyword>
<evidence type="ECO:0000259" key="3">
    <source>
        <dbReference type="Pfam" id="PF01551"/>
    </source>
</evidence>
<organism evidence="4 5">
    <name type="scientific">Sphingomonas citri</name>
    <dbReference type="NCBI Taxonomy" id="2862499"/>
    <lineage>
        <taxon>Bacteria</taxon>
        <taxon>Pseudomonadati</taxon>
        <taxon>Pseudomonadota</taxon>
        <taxon>Alphaproteobacteria</taxon>
        <taxon>Sphingomonadales</taxon>
        <taxon>Sphingomonadaceae</taxon>
        <taxon>Sphingomonas</taxon>
    </lineage>
</organism>
<sequence>MFLRSDGRVRFIRITRRTQLRALAAGALVLLIWGGGTLTAVVWSLRAPALDPSVSRVAVVAPPPAVVHPSAAPPAAAPRDTAAIRELLRRQRLIEQLVASKLGQPVVHHGLERPVREGDDTLGALDAAQQGFARGLGKTFDADRERRTAALHRLGLDAERLAARGRRAEGGPLIPWPDDGTAVPAALEALATSVVHWAAVGQGAASVPSGRPTRESSQTSSFGVRADPFNGRPTFHAGLDFRGRYGEPIYAAAAGRVSFVGERAGYGRLVEIDHGDGIASRYGHLSGADVTQGEQVARGQRIARMGSTGRSTGTHVHFEVRLHGTAVNPQPFLAFGDTKGR</sequence>
<keyword evidence="2" id="KW-0812">Transmembrane</keyword>
<dbReference type="SUPFAM" id="SSF51261">
    <property type="entry name" value="Duplicated hybrid motif"/>
    <property type="match status" value="1"/>
</dbReference>
<dbReference type="Proteomes" id="UP000759103">
    <property type="component" value="Unassembled WGS sequence"/>
</dbReference>
<feature type="domain" description="M23ase beta-sheet core" evidence="3">
    <location>
        <begin position="235"/>
        <end position="329"/>
    </location>
</feature>
<dbReference type="RefSeq" id="WP_219747264.1">
    <property type="nucleotide sequence ID" value="NZ_JAHXZN010000001.1"/>
</dbReference>
<gene>
    <name evidence="4" type="ORF">KZ820_03450</name>
</gene>
<dbReference type="EMBL" id="JAHXZN010000001">
    <property type="protein sequence ID" value="MBW6529781.1"/>
    <property type="molecule type" value="Genomic_DNA"/>
</dbReference>
<dbReference type="PANTHER" id="PTHR21666">
    <property type="entry name" value="PEPTIDASE-RELATED"/>
    <property type="match status" value="1"/>
</dbReference>
<dbReference type="CDD" id="cd12797">
    <property type="entry name" value="M23_peptidase"/>
    <property type="match status" value="1"/>
</dbReference>
<evidence type="ECO:0000256" key="2">
    <source>
        <dbReference type="SAM" id="Phobius"/>
    </source>
</evidence>
<feature type="region of interest" description="Disordered" evidence="1">
    <location>
        <begin position="204"/>
        <end position="227"/>
    </location>
</feature>